<evidence type="ECO:0000313" key="2">
    <source>
        <dbReference type="EMBL" id="HAD6716234.1"/>
    </source>
</evidence>
<dbReference type="EMBL" id="DAAPLT010000007">
    <property type="protein sequence ID" value="HAD6716234.1"/>
    <property type="molecule type" value="Genomic_DNA"/>
</dbReference>
<feature type="transmembrane region" description="Helical" evidence="1">
    <location>
        <begin position="67"/>
        <end position="91"/>
    </location>
</feature>
<gene>
    <name evidence="2" type="ORF">G1X19_11345</name>
</gene>
<feature type="transmembrane region" description="Helical" evidence="1">
    <location>
        <begin position="16"/>
        <end position="34"/>
    </location>
</feature>
<dbReference type="AlphaFoldDB" id="A0A718RIU3"/>
<name>A0A718RIU3_SALTS</name>
<protein>
    <submittedName>
        <fullName evidence="2">Uncharacterized protein</fullName>
    </submittedName>
</protein>
<feature type="transmembrane region" description="Helical" evidence="1">
    <location>
        <begin position="40"/>
        <end position="60"/>
    </location>
</feature>
<feature type="transmembrane region" description="Helical" evidence="1">
    <location>
        <begin position="111"/>
        <end position="133"/>
    </location>
</feature>
<keyword evidence="1" id="KW-0812">Transmembrane</keyword>
<keyword evidence="1" id="KW-0472">Membrane</keyword>
<proteinExistence type="predicted"/>
<reference evidence="2" key="2">
    <citation type="submission" date="2019-01" db="EMBL/GenBank/DDBJ databases">
        <authorList>
            <consortium name="NCBI Pathogen Detection Project"/>
        </authorList>
    </citation>
    <scope>NUCLEOTIDE SEQUENCE</scope>
    <source>
        <strain evidence="2">SL1344</strain>
    </source>
</reference>
<keyword evidence="1" id="KW-1133">Transmembrane helix</keyword>
<organism evidence="2">
    <name type="scientific">Salmonella typhimurium (strain SL1344)</name>
    <dbReference type="NCBI Taxonomy" id="216597"/>
    <lineage>
        <taxon>Bacteria</taxon>
        <taxon>Pseudomonadati</taxon>
        <taxon>Pseudomonadota</taxon>
        <taxon>Gammaproteobacteria</taxon>
        <taxon>Enterobacterales</taxon>
        <taxon>Enterobacteriaceae</taxon>
        <taxon>Salmonella</taxon>
    </lineage>
</organism>
<evidence type="ECO:0000256" key="1">
    <source>
        <dbReference type="SAM" id="Phobius"/>
    </source>
</evidence>
<comment type="caution">
    <text evidence="2">The sequence shown here is derived from an EMBL/GenBank/DDBJ whole genome shotgun (WGS) entry which is preliminary data.</text>
</comment>
<reference evidence="2" key="1">
    <citation type="journal article" date="2018" name="Genome Biol.">
        <title>SKESA: strategic k-mer extension for scrupulous assemblies.</title>
        <authorList>
            <person name="Souvorov A."/>
            <person name="Agarwala R."/>
            <person name="Lipman D.J."/>
        </authorList>
    </citation>
    <scope>NUCLEOTIDE SEQUENCE</scope>
    <source>
        <strain evidence="2">SL1344</strain>
    </source>
</reference>
<sequence length="141" mass="15703">MRHIRSILCVLRKFSRGGYVLSSIMLLALLALSFRDAGGVMWRSICLVLFISAVLYEVMWRSDRKTCLGVIAVMWFPAILLCMALFLGGLVRGFVIWQWPADEVHMIITGLPYALLAGGVLSVLFLTVMTIVAQLTKSLPI</sequence>
<accession>A0A718RIU3</accession>